<keyword evidence="11" id="KW-1185">Reference proteome</keyword>
<dbReference type="Pfam" id="PF20662">
    <property type="entry name" value="COG4_C"/>
    <property type="match status" value="1"/>
</dbReference>
<evidence type="ECO:0000256" key="4">
    <source>
        <dbReference type="ARBA" id="ARBA00022448"/>
    </source>
</evidence>
<evidence type="ECO:0000259" key="9">
    <source>
        <dbReference type="SMART" id="SM00762"/>
    </source>
</evidence>
<reference evidence="10" key="1">
    <citation type="submission" date="2023-03" db="EMBL/GenBank/DDBJ databases">
        <title>Mating type loci evolution in Malassezia.</title>
        <authorList>
            <person name="Coelho M.A."/>
        </authorList>
    </citation>
    <scope>NUCLEOTIDE SEQUENCE</scope>
    <source>
        <strain evidence="10">CBS 14135</strain>
    </source>
</reference>
<comment type="subcellular location">
    <subcellularLocation>
        <location evidence="1">Golgi apparatus membrane</location>
        <topology evidence="1">Peripheral membrane protein</topology>
    </subcellularLocation>
</comment>
<accession>A0AAF0DS24</accession>
<evidence type="ECO:0000256" key="7">
    <source>
        <dbReference type="ARBA" id="ARBA00023136"/>
    </source>
</evidence>
<comment type="similarity">
    <text evidence="2">Belongs to the COG4 family.</text>
</comment>
<dbReference type="InterPro" id="IPR013167">
    <property type="entry name" value="COG4_M"/>
</dbReference>
<dbReference type="InterPro" id="IPR048682">
    <property type="entry name" value="COG4"/>
</dbReference>
<proteinExistence type="inferred from homology"/>
<keyword evidence="5" id="KW-0653">Protein transport</keyword>
<dbReference type="InterPro" id="IPR048680">
    <property type="entry name" value="COG4_N"/>
</dbReference>
<dbReference type="PANTHER" id="PTHR24016">
    <property type="entry name" value="CONSERVED OLIGOMERIC GOLGI COMPLEX SUBUNIT 4"/>
    <property type="match status" value="1"/>
</dbReference>
<dbReference type="InterPro" id="IPR048684">
    <property type="entry name" value="COG4_C"/>
</dbReference>
<dbReference type="GO" id="GO:0015031">
    <property type="term" value="P:protein transport"/>
    <property type="evidence" value="ECO:0007669"/>
    <property type="project" value="UniProtKB-KW"/>
</dbReference>
<evidence type="ECO:0000313" key="10">
    <source>
        <dbReference type="EMBL" id="WFC94403.1"/>
    </source>
</evidence>
<evidence type="ECO:0000256" key="8">
    <source>
        <dbReference type="ARBA" id="ARBA00031340"/>
    </source>
</evidence>
<evidence type="ECO:0000256" key="3">
    <source>
        <dbReference type="ARBA" id="ARBA00020975"/>
    </source>
</evidence>
<evidence type="ECO:0000256" key="1">
    <source>
        <dbReference type="ARBA" id="ARBA00004395"/>
    </source>
</evidence>
<dbReference type="GO" id="GO:0000139">
    <property type="term" value="C:Golgi membrane"/>
    <property type="evidence" value="ECO:0007669"/>
    <property type="project" value="UniProtKB-SubCell"/>
</dbReference>
<organism evidence="10 11">
    <name type="scientific">Malassezia brasiliensis</name>
    <dbReference type="NCBI Taxonomy" id="1821822"/>
    <lineage>
        <taxon>Eukaryota</taxon>
        <taxon>Fungi</taxon>
        <taxon>Dikarya</taxon>
        <taxon>Basidiomycota</taxon>
        <taxon>Ustilaginomycotina</taxon>
        <taxon>Malasseziomycetes</taxon>
        <taxon>Malasseziales</taxon>
        <taxon>Malasseziaceae</taxon>
        <taxon>Malassezia</taxon>
    </lineage>
</organism>
<dbReference type="Pfam" id="PF08318">
    <property type="entry name" value="COG4_m"/>
    <property type="match status" value="1"/>
</dbReference>
<dbReference type="AlphaFoldDB" id="A0AAF0DS24"/>
<dbReference type="SMART" id="SM00762">
    <property type="entry name" value="Cog4"/>
    <property type="match status" value="1"/>
</dbReference>
<dbReference type="Gene3D" id="1.20.58.1970">
    <property type="match status" value="1"/>
</dbReference>
<evidence type="ECO:0000256" key="2">
    <source>
        <dbReference type="ARBA" id="ARBA00009215"/>
    </source>
</evidence>
<dbReference type="PANTHER" id="PTHR24016:SF0">
    <property type="entry name" value="CONSERVED OLIGOMERIC GOLGI COMPLEX SUBUNIT 4"/>
    <property type="match status" value="1"/>
</dbReference>
<evidence type="ECO:0000313" key="11">
    <source>
        <dbReference type="Proteomes" id="UP001216638"/>
    </source>
</evidence>
<keyword evidence="6" id="KW-0333">Golgi apparatus</keyword>
<keyword evidence="7" id="KW-0472">Membrane</keyword>
<evidence type="ECO:0000256" key="6">
    <source>
        <dbReference type="ARBA" id="ARBA00023034"/>
    </source>
</evidence>
<name>A0AAF0DS24_9BASI</name>
<dbReference type="EMBL" id="CP119951">
    <property type="protein sequence ID" value="WFC94403.1"/>
    <property type="molecule type" value="Genomic_DNA"/>
</dbReference>
<feature type="domain" description="COG4 transport protein middle alpha-helical bundle" evidence="9">
    <location>
        <begin position="160"/>
        <end position="504"/>
    </location>
</feature>
<dbReference type="Pfam" id="PF20663">
    <property type="entry name" value="COG4_N"/>
    <property type="match status" value="1"/>
</dbReference>
<evidence type="ECO:0000256" key="5">
    <source>
        <dbReference type="ARBA" id="ARBA00022927"/>
    </source>
</evidence>
<keyword evidence="4" id="KW-0813">Transport</keyword>
<protein>
    <recommendedName>
        <fullName evidence="3">Conserved oligomeric Golgi complex subunit 4</fullName>
    </recommendedName>
    <alternativeName>
        <fullName evidence="8">Component of oligomeric Golgi complex 4</fullName>
    </alternativeName>
</protein>
<gene>
    <name evidence="10" type="primary">COG4</name>
    <name evidence="10" type="ORF">MBRA1_001033</name>
</gene>
<dbReference type="Proteomes" id="UP001216638">
    <property type="component" value="Chromosome 1"/>
</dbReference>
<sequence length="770" mass="84498">MALVEAVDVRRALDALDAEEAARTARIDALLARAADTLSHTDADAAPTVQPLLMRVARDADDVAARLHTTAATAAQLHADLQDIHEERTRVKHAIDWCGAVIELKEACAALADALDRHDWDAAAAHCATALAIDPAVVHSTFAQHTTPTAALPEDAPTTIAALRTRLLTALRNQFVHYATEDRDEAQATRFLSLFSVVHAHDEGIAAYTALASQIVHAQGKPIQEKLLTPPPTAPYYSALWATLFDNLAVFIHEHQPVVDRLFRAEEHPGFVQGVLPGLSAEWTRLGTQILDVLDERRSCARLLKACTSARFTVVDAVRATPYTPGRIFGTDEGPAKDRALPFALTRPSTPNMPSAAPTGGAPDPSAVDVLLAELAHISAQWALFEQFLHKALHTSPAELDAAAHRDARASLVPRVEAIRMDVFLPLQRYALRAGLEKAHALDTADLEARPLTSSMPDDLFFVVRTVLTRTLSASCIPAVERIVDDVLGLLDTEYADVVVLRMDSCRHTLNVPRLVEGPRRIAAAREVKMTMAVYLNALDVSAAYTERMLQDLYDRTFLAQYYSEQPLGDDADASATNELATVQDALSRIGTLVPKLRSALQFEMEELYSTLVEPRVQSLLAEVLPQLMYDLDEAAYARAEDENRVAKHLQTHLDALLPGYRTLLTEANYALLFLHTLDAILAPLERAVLASRFTELGALRFDKDVRAMLALVTADAPWGARDRFVRLQQIAFVLNRDDDEDAYEAGSALGISWQLTPNEVEHVRGLVLR</sequence>